<gene>
    <name evidence="5" type="ORF">BCV72DRAFT_7946</name>
</gene>
<dbReference type="Gene3D" id="1.10.20.10">
    <property type="entry name" value="Histone, subunit A"/>
    <property type="match status" value="1"/>
</dbReference>
<protein>
    <recommendedName>
        <fullName evidence="6">Centromere protein S</fullName>
    </recommendedName>
</protein>
<dbReference type="SUPFAM" id="SSF47113">
    <property type="entry name" value="Histone-fold"/>
    <property type="match status" value="1"/>
</dbReference>
<dbReference type="PANTHER" id="PTHR22980:SF0">
    <property type="entry name" value="CENTROMERE PROTEIN S"/>
    <property type="match status" value="1"/>
</dbReference>
<dbReference type="Pfam" id="PF15630">
    <property type="entry name" value="CENP-S"/>
    <property type="match status" value="1"/>
</dbReference>
<proteinExistence type="inferred from homology"/>
<dbReference type="PANTHER" id="PTHR22980">
    <property type="entry name" value="CORTISTATIN"/>
    <property type="match status" value="1"/>
</dbReference>
<accession>A0A1X0QYM3</accession>
<dbReference type="OrthoDB" id="1872155at2759"/>
<dbReference type="InterPro" id="IPR029003">
    <property type="entry name" value="CENP-S/Mhf1"/>
</dbReference>
<evidence type="ECO:0008006" key="6">
    <source>
        <dbReference type="Google" id="ProtNLM"/>
    </source>
</evidence>
<dbReference type="GO" id="GO:0071821">
    <property type="term" value="C:FANCM-MHF complex"/>
    <property type="evidence" value="ECO:0007669"/>
    <property type="project" value="InterPro"/>
</dbReference>
<keyword evidence="4" id="KW-0234">DNA repair</keyword>
<evidence type="ECO:0000313" key="5">
    <source>
        <dbReference type="EMBL" id="ORE04836.1"/>
    </source>
</evidence>
<dbReference type="AlphaFoldDB" id="A0A1X0QYM3"/>
<keyword evidence="3" id="KW-0238">DNA-binding</keyword>
<comment type="similarity">
    <text evidence="1">Belongs to the TAF9 family. CENP-S/MHF1 subfamily.</text>
</comment>
<dbReference type="GO" id="GO:0003677">
    <property type="term" value="F:DNA binding"/>
    <property type="evidence" value="ECO:0007669"/>
    <property type="project" value="UniProtKB-KW"/>
</dbReference>
<dbReference type="GO" id="GO:0000712">
    <property type="term" value="P:resolution of meiotic recombination intermediates"/>
    <property type="evidence" value="ECO:0007669"/>
    <property type="project" value="TreeGrafter"/>
</dbReference>
<evidence type="ECO:0000256" key="3">
    <source>
        <dbReference type="ARBA" id="ARBA00023125"/>
    </source>
</evidence>
<dbReference type="CDD" id="cd22919">
    <property type="entry name" value="HFD_CENP-S"/>
    <property type="match status" value="1"/>
</dbReference>
<dbReference type="GO" id="GO:0006281">
    <property type="term" value="P:DNA repair"/>
    <property type="evidence" value="ECO:0007669"/>
    <property type="project" value="UniProtKB-KW"/>
</dbReference>
<organism evidence="5">
    <name type="scientific">Rhizopus microsporus var. microsporus</name>
    <dbReference type="NCBI Taxonomy" id="86635"/>
    <lineage>
        <taxon>Eukaryota</taxon>
        <taxon>Fungi</taxon>
        <taxon>Fungi incertae sedis</taxon>
        <taxon>Mucoromycota</taxon>
        <taxon>Mucoromycotina</taxon>
        <taxon>Mucoromycetes</taxon>
        <taxon>Mucorales</taxon>
        <taxon>Mucorineae</taxon>
        <taxon>Rhizopodaceae</taxon>
        <taxon>Rhizopus</taxon>
    </lineage>
</organism>
<dbReference type="Proteomes" id="UP000242414">
    <property type="component" value="Unassembled WGS sequence"/>
</dbReference>
<dbReference type="GO" id="GO:0046982">
    <property type="term" value="F:protein heterodimerization activity"/>
    <property type="evidence" value="ECO:0007669"/>
    <property type="project" value="InterPro"/>
</dbReference>
<evidence type="ECO:0000256" key="1">
    <source>
        <dbReference type="ARBA" id="ARBA00006612"/>
    </source>
</evidence>
<dbReference type="EMBL" id="KV921960">
    <property type="protein sequence ID" value="ORE04836.1"/>
    <property type="molecule type" value="Genomic_DNA"/>
</dbReference>
<evidence type="ECO:0000256" key="4">
    <source>
        <dbReference type="ARBA" id="ARBA00023204"/>
    </source>
</evidence>
<dbReference type="InterPro" id="IPR009072">
    <property type="entry name" value="Histone-fold"/>
</dbReference>
<sequence length="103" mass="11804">MDEDNEYMTALLYNVKEIADREARSLGKETSPEFVLSLTEVLASQIKLLGQDLEAFARHGRRSVISMEDVKLCARRNDTLYEVISETAKEIAEDANKRKQRKL</sequence>
<reference evidence="5" key="1">
    <citation type="journal article" date="2016" name="Proc. Natl. Acad. Sci. U.S.A.">
        <title>Lipid metabolic changes in an early divergent fungus govern the establishment of a mutualistic symbiosis with endobacteria.</title>
        <authorList>
            <person name="Lastovetsky O.A."/>
            <person name="Gaspar M.L."/>
            <person name="Mondo S.J."/>
            <person name="LaButti K.M."/>
            <person name="Sandor L."/>
            <person name="Grigoriev I.V."/>
            <person name="Henry S.A."/>
            <person name="Pawlowska T.E."/>
        </authorList>
    </citation>
    <scope>NUCLEOTIDE SEQUENCE [LARGE SCALE GENOMIC DNA]</scope>
    <source>
        <strain evidence="5">ATCC 52814</strain>
    </source>
</reference>
<dbReference type="GO" id="GO:0031297">
    <property type="term" value="P:replication fork processing"/>
    <property type="evidence" value="ECO:0007669"/>
    <property type="project" value="TreeGrafter"/>
</dbReference>
<dbReference type="GO" id="GO:0003682">
    <property type="term" value="F:chromatin binding"/>
    <property type="evidence" value="ECO:0007669"/>
    <property type="project" value="TreeGrafter"/>
</dbReference>
<evidence type="ECO:0000256" key="2">
    <source>
        <dbReference type="ARBA" id="ARBA00022763"/>
    </source>
</evidence>
<dbReference type="VEuPathDB" id="FungiDB:BCV72DRAFT_7946"/>
<keyword evidence="2" id="KW-0227">DNA damage</keyword>
<name>A0A1X0QYM3_RHIZD</name>